<organism evidence="3 4">
    <name type="scientific">Sphingobacterium alimentarium</name>
    <dbReference type="NCBI Taxonomy" id="797292"/>
    <lineage>
        <taxon>Bacteria</taxon>
        <taxon>Pseudomonadati</taxon>
        <taxon>Bacteroidota</taxon>
        <taxon>Sphingobacteriia</taxon>
        <taxon>Sphingobacteriales</taxon>
        <taxon>Sphingobacteriaceae</taxon>
        <taxon>Sphingobacterium</taxon>
    </lineage>
</organism>
<dbReference type="PANTHER" id="PTHR42687">
    <property type="entry name" value="L-THREONINE 3-DEHYDROGENASE"/>
    <property type="match status" value="1"/>
</dbReference>
<accession>A0A4V2VU95</accession>
<name>A0A4V2VU95_9SPHI</name>
<dbReference type="AlphaFoldDB" id="A0A4V2VU95"/>
<dbReference type="RefSeq" id="WP_207895723.1">
    <property type="nucleotide sequence ID" value="NZ_SMBZ01000017.1"/>
</dbReference>
<sequence>MKETIIILGANGQIGSELALALRNKFGKENVITSDIRPPQQLEEGDIFETANVLDKNLLKELFLKYKPTQIYLLAAMLSATGEQYPQKAWDLNMNGLLNVLDLAVELGIKKIFWPSSIAVFGPHSPKIDTPQYCVMDPNSIYGISKLSGERLVEYYHAKYGLDIRSIRYPGIISWKTAPGGGTTDYAVHIFFEALAKGAYTSFLSENTALPMMYMDDAVRATIELMDAPAENLTIRSSYNLAGISFTPTEIAQEIKKILPNFDMSYADGDPRQAIADSWPKSINDEYAQKDWNWKLEYNLEDLTREMIENLKTNKQQWVELLNLERKENLSAGPKWRSNSHV</sequence>
<comment type="caution">
    <text evidence="3">The sequence shown here is derived from an EMBL/GenBank/DDBJ whole genome shotgun (WGS) entry which is preliminary data.</text>
</comment>
<feature type="domain" description="NAD-dependent epimerase/dehydratase" evidence="2">
    <location>
        <begin position="5"/>
        <end position="234"/>
    </location>
</feature>
<dbReference type="Pfam" id="PF01370">
    <property type="entry name" value="Epimerase"/>
    <property type="match status" value="1"/>
</dbReference>
<dbReference type="Proteomes" id="UP000295197">
    <property type="component" value="Unassembled WGS sequence"/>
</dbReference>
<evidence type="ECO:0000313" key="3">
    <source>
        <dbReference type="EMBL" id="TCV14083.1"/>
    </source>
</evidence>
<dbReference type="EMBL" id="SMBZ01000017">
    <property type="protein sequence ID" value="TCV14083.1"/>
    <property type="molecule type" value="Genomic_DNA"/>
</dbReference>
<dbReference type="FunFam" id="3.40.50.720:FF:000077">
    <property type="entry name" value="L-threonine 3-dehydrogenase, mitochondrial"/>
    <property type="match status" value="1"/>
</dbReference>
<dbReference type="Gene3D" id="3.40.50.720">
    <property type="entry name" value="NAD(P)-binding Rossmann-like Domain"/>
    <property type="match status" value="1"/>
</dbReference>
<dbReference type="InterPro" id="IPR051225">
    <property type="entry name" value="NAD(P)_epim/dehydratase"/>
</dbReference>
<evidence type="ECO:0000256" key="1">
    <source>
        <dbReference type="ARBA" id="ARBA00007637"/>
    </source>
</evidence>
<dbReference type="InterPro" id="IPR001509">
    <property type="entry name" value="Epimerase_deHydtase"/>
</dbReference>
<proteinExistence type="inferred from homology"/>
<dbReference type="InterPro" id="IPR036291">
    <property type="entry name" value="NAD(P)-bd_dom_sf"/>
</dbReference>
<dbReference type="GO" id="GO:0006567">
    <property type="term" value="P:L-threonine catabolic process"/>
    <property type="evidence" value="ECO:0007669"/>
    <property type="project" value="TreeGrafter"/>
</dbReference>
<evidence type="ECO:0000313" key="4">
    <source>
        <dbReference type="Proteomes" id="UP000295197"/>
    </source>
</evidence>
<reference evidence="3 4" key="1">
    <citation type="submission" date="2019-03" db="EMBL/GenBank/DDBJ databases">
        <title>Genomic Encyclopedia of Type Strains, Phase IV (KMG-IV): sequencing the most valuable type-strain genomes for metagenomic binning, comparative biology and taxonomic classification.</title>
        <authorList>
            <person name="Goeker M."/>
        </authorList>
    </citation>
    <scope>NUCLEOTIDE SEQUENCE [LARGE SCALE GENOMIC DNA]</scope>
    <source>
        <strain evidence="3 4">DSM 22362</strain>
    </source>
</reference>
<protein>
    <submittedName>
        <fullName evidence="3">Nucleoside-diphosphate-sugar epimerase</fullName>
    </submittedName>
</protein>
<dbReference type="GO" id="GO:0008743">
    <property type="term" value="F:L-threonine 3-dehydrogenase activity"/>
    <property type="evidence" value="ECO:0007669"/>
    <property type="project" value="TreeGrafter"/>
</dbReference>
<keyword evidence="4" id="KW-1185">Reference proteome</keyword>
<gene>
    <name evidence="3" type="ORF">EDC17_101743</name>
</gene>
<dbReference type="PANTHER" id="PTHR42687:SF1">
    <property type="entry name" value="L-THREONINE 3-DEHYDROGENASE, MITOCHONDRIAL"/>
    <property type="match status" value="1"/>
</dbReference>
<evidence type="ECO:0000259" key="2">
    <source>
        <dbReference type="Pfam" id="PF01370"/>
    </source>
</evidence>
<dbReference type="SUPFAM" id="SSF51735">
    <property type="entry name" value="NAD(P)-binding Rossmann-fold domains"/>
    <property type="match status" value="1"/>
</dbReference>
<comment type="similarity">
    <text evidence="1">Belongs to the NAD(P)-dependent epimerase/dehydratase family.</text>
</comment>